<accession>A0A481ZBB8</accession>
<gene>
    <name evidence="1" type="ORF">LCPAC403_02110</name>
</gene>
<evidence type="ECO:0000313" key="1">
    <source>
        <dbReference type="EMBL" id="QBK93077.1"/>
    </source>
</evidence>
<dbReference type="EMBL" id="MK500589">
    <property type="protein sequence ID" value="QBK93077.1"/>
    <property type="molecule type" value="Genomic_DNA"/>
</dbReference>
<proteinExistence type="predicted"/>
<protein>
    <submittedName>
        <fullName evidence="1">Uncharacterized protein</fullName>
    </submittedName>
</protein>
<name>A0A481ZBB8_9VIRU</name>
<organism evidence="1">
    <name type="scientific">Pithovirus LCPAC403</name>
    <dbReference type="NCBI Taxonomy" id="2506596"/>
    <lineage>
        <taxon>Viruses</taxon>
        <taxon>Pithoviruses</taxon>
    </lineage>
</organism>
<reference evidence="1" key="1">
    <citation type="journal article" date="2019" name="MBio">
        <title>Virus Genomes from Deep Sea Sediments Expand the Ocean Megavirome and Support Independent Origins of Viral Gigantism.</title>
        <authorList>
            <person name="Backstrom D."/>
            <person name="Yutin N."/>
            <person name="Jorgensen S.L."/>
            <person name="Dharamshi J."/>
            <person name="Homa F."/>
            <person name="Zaremba-Niedwiedzka K."/>
            <person name="Spang A."/>
            <person name="Wolf Y.I."/>
            <person name="Koonin E.V."/>
            <person name="Ettema T.J."/>
        </authorList>
    </citation>
    <scope>NUCLEOTIDE SEQUENCE</scope>
</reference>
<sequence>MEEESKKNDYGIMKILDSTWKETARLLFEANMINLNANWVNGKTYRELLEEGLGNDSYFHDLYEDLELLPVVFPDYVYDIETAEEYVINTLIDAETDDEQEVALEDFNRDNRDILNDEDVLYLQLDSMTREFSVVAYAVAEIRQLYSRYGLSRMIAQMKRNDRYKDTEEENIDIRGKIDKELAKLLEKQFDPMLYIIFYSMRDIENLSFRIDVWN</sequence>